<dbReference type="InterPro" id="IPR002125">
    <property type="entry name" value="CMP_dCMP_dom"/>
</dbReference>
<evidence type="ECO:0000313" key="3">
    <source>
        <dbReference type="Proteomes" id="UP000076625"/>
    </source>
</evidence>
<proteinExistence type="predicted"/>
<dbReference type="AlphaFoldDB" id="A0A165F8I6"/>
<evidence type="ECO:0000259" key="1">
    <source>
        <dbReference type="PROSITE" id="PS51747"/>
    </source>
</evidence>
<dbReference type="Pfam" id="PF00383">
    <property type="entry name" value="dCMP_cyt_deam_1"/>
    <property type="match status" value="1"/>
</dbReference>
<dbReference type="CDD" id="cd01285">
    <property type="entry name" value="nucleoside_deaminase"/>
    <property type="match status" value="1"/>
</dbReference>
<name>A0A165F8I6_9NEIS</name>
<dbReference type="OrthoDB" id="9802676at2"/>
<sequence>MSMHEAYLQEALRLAEANVEAGGQPFGAVLVKDGLMIATGVNGIDASHDPTCHSEIEAIRAASRRLGTPDLSGSTLYASGFPCAMCLAAMYQAGVEAVYYAYGEEDGAAYGLPTAPLYRGLGQAFARQPLPLLPVTLPLPEPHLYRRWRDRQARHG</sequence>
<dbReference type="GO" id="GO:0006152">
    <property type="term" value="P:purine nucleoside catabolic process"/>
    <property type="evidence" value="ECO:0007669"/>
    <property type="project" value="TreeGrafter"/>
</dbReference>
<gene>
    <name evidence="2" type="ORF">AVW16_11725</name>
</gene>
<dbReference type="GO" id="GO:0047974">
    <property type="term" value="F:guanosine deaminase activity"/>
    <property type="evidence" value="ECO:0007669"/>
    <property type="project" value="TreeGrafter"/>
</dbReference>
<dbReference type="SUPFAM" id="SSF53927">
    <property type="entry name" value="Cytidine deaminase-like"/>
    <property type="match status" value="1"/>
</dbReference>
<keyword evidence="3" id="KW-1185">Reference proteome</keyword>
<dbReference type="STRING" id="1452487.AVW16_11725"/>
<dbReference type="InterPro" id="IPR016193">
    <property type="entry name" value="Cytidine_deaminase-like"/>
</dbReference>
<protein>
    <submittedName>
        <fullName evidence="2">CMP deaminase</fullName>
    </submittedName>
</protein>
<reference evidence="3" key="1">
    <citation type="submission" date="2016-01" db="EMBL/GenBank/DDBJ databases">
        <title>Draft genome of Chromobacterium sp. F49.</title>
        <authorList>
            <person name="Hong K.W."/>
        </authorList>
    </citation>
    <scope>NUCLEOTIDE SEQUENCE [LARGE SCALE GENOMIC DNA]</scope>
    <source>
        <strain evidence="3">CN10</strain>
    </source>
</reference>
<dbReference type="PROSITE" id="PS51747">
    <property type="entry name" value="CYT_DCMP_DEAMINASES_2"/>
    <property type="match status" value="1"/>
</dbReference>
<dbReference type="PANTHER" id="PTHR11079:SF161">
    <property type="entry name" value="CMP_DCMP-TYPE DEAMINASE DOMAIN-CONTAINING PROTEIN"/>
    <property type="match status" value="1"/>
</dbReference>
<feature type="domain" description="CMP/dCMP-type deaminase" evidence="1">
    <location>
        <begin position="2"/>
        <end position="125"/>
    </location>
</feature>
<dbReference type="PANTHER" id="PTHR11079">
    <property type="entry name" value="CYTOSINE DEAMINASE FAMILY MEMBER"/>
    <property type="match status" value="1"/>
</dbReference>
<comment type="caution">
    <text evidence="2">The sequence shown here is derived from an EMBL/GenBank/DDBJ whole genome shotgun (WGS) entry which is preliminary data.</text>
</comment>
<dbReference type="EMBL" id="LQQU01000022">
    <property type="protein sequence ID" value="KZE32462.1"/>
    <property type="molecule type" value="Genomic_DNA"/>
</dbReference>
<evidence type="ECO:0000313" key="2">
    <source>
        <dbReference type="EMBL" id="KZE32462.1"/>
    </source>
</evidence>
<organism evidence="2 3">
    <name type="scientific">Crenobacter luteus</name>
    <dbReference type="NCBI Taxonomy" id="1452487"/>
    <lineage>
        <taxon>Bacteria</taxon>
        <taxon>Pseudomonadati</taxon>
        <taxon>Pseudomonadota</taxon>
        <taxon>Betaproteobacteria</taxon>
        <taxon>Neisseriales</taxon>
        <taxon>Neisseriaceae</taxon>
        <taxon>Crenobacter</taxon>
    </lineage>
</organism>
<dbReference type="RefSeq" id="WP_066612264.1">
    <property type="nucleotide sequence ID" value="NZ_LQQU01000022.1"/>
</dbReference>
<dbReference type="Gene3D" id="3.40.140.10">
    <property type="entry name" value="Cytidine Deaminase, domain 2"/>
    <property type="match status" value="1"/>
</dbReference>
<accession>A0A165F8I6</accession>
<dbReference type="Proteomes" id="UP000076625">
    <property type="component" value="Unassembled WGS sequence"/>
</dbReference>